<evidence type="ECO:0000256" key="3">
    <source>
        <dbReference type="ARBA" id="ARBA00022449"/>
    </source>
</evidence>
<dbReference type="Pfam" id="PF00999">
    <property type="entry name" value="Na_H_Exchanger"/>
    <property type="match status" value="1"/>
</dbReference>
<dbReference type="EMBL" id="AP024601">
    <property type="protein sequence ID" value="BCU82997.1"/>
    <property type="molecule type" value="Genomic_DNA"/>
</dbReference>
<dbReference type="RefSeq" id="WP_212773274.1">
    <property type="nucleotide sequence ID" value="NZ_AP024601.1"/>
</dbReference>
<comment type="subcellular location">
    <subcellularLocation>
        <location evidence="1">Cell membrane</location>
        <topology evidence="1">Multi-pass membrane protein</topology>
    </subcellularLocation>
</comment>
<sequence length="412" mass="44678">MESKVMEIAQTEMFMFSMVFLLGLIATRLAEWIRIPDVALFLILGMLVGPAGLNWIVQPGNSVAYQFIILIGSTLILFEGGRAIQFTVLKRVWITVTLLSVPGVLITAAIVTATAVVILKLPVLYAALLAAVIASTDPATLIPVFRQVAVEPRVRQTVESESAFNDATGSILTFTILGLILGETRFSAIDTIWSFVREAGGGLIVGILVGWLGLLVTSEHRMGVFRRYGTVVSLLVAIGSYLAAGSIHASGFMATFAAGVVFGNPDQFRLRIPENTVSEIVLFGDTVTLLLRKLIFVLLGTQVNFDVLSQYWWQGILVVLVLMFVARPFTVLACALPDRIARWRWREVLFFFWVRETGVIPAALSGMIVGAGVAHADVIAAVTFIAILLTIVLQASTTGVVARWLGVDVAKE</sequence>
<feature type="transmembrane region" description="Helical" evidence="9">
    <location>
        <begin position="194"/>
        <end position="216"/>
    </location>
</feature>
<dbReference type="Gene3D" id="1.20.1530.20">
    <property type="match status" value="1"/>
</dbReference>
<feature type="transmembrane region" description="Helical" evidence="9">
    <location>
        <begin position="163"/>
        <end position="182"/>
    </location>
</feature>
<feature type="transmembrane region" description="Helical" evidence="9">
    <location>
        <begin position="379"/>
        <end position="405"/>
    </location>
</feature>
<feature type="transmembrane region" description="Helical" evidence="9">
    <location>
        <begin position="38"/>
        <end position="57"/>
    </location>
</feature>
<evidence type="ECO:0000313" key="11">
    <source>
        <dbReference type="EMBL" id="BCU82997.1"/>
    </source>
</evidence>
<keyword evidence="7" id="KW-0406">Ion transport</keyword>
<dbReference type="GO" id="GO:0005886">
    <property type="term" value="C:plasma membrane"/>
    <property type="evidence" value="ECO:0007669"/>
    <property type="project" value="UniProtKB-SubCell"/>
</dbReference>
<dbReference type="Proteomes" id="UP000677436">
    <property type="component" value="Chromosome"/>
</dbReference>
<protein>
    <submittedName>
        <fullName evidence="11">Sodium:proton antiporter</fullName>
    </submittedName>
</protein>
<evidence type="ECO:0000256" key="2">
    <source>
        <dbReference type="ARBA" id="ARBA00022448"/>
    </source>
</evidence>
<evidence type="ECO:0000256" key="9">
    <source>
        <dbReference type="SAM" id="Phobius"/>
    </source>
</evidence>
<evidence type="ECO:0000259" key="10">
    <source>
        <dbReference type="Pfam" id="PF00999"/>
    </source>
</evidence>
<dbReference type="PANTHER" id="PTHR32507:SF0">
    <property type="entry name" value="NA(+)_H(+) ANTIPORTER 2-RELATED"/>
    <property type="match status" value="1"/>
</dbReference>
<accession>A0A8D5ZPF7</accession>
<dbReference type="InterPro" id="IPR006153">
    <property type="entry name" value="Cation/H_exchanger_TM"/>
</dbReference>
<keyword evidence="12" id="KW-1185">Reference proteome</keyword>
<dbReference type="GO" id="GO:0015297">
    <property type="term" value="F:antiporter activity"/>
    <property type="evidence" value="ECO:0007669"/>
    <property type="project" value="UniProtKB-KW"/>
</dbReference>
<feature type="transmembrane region" description="Helical" evidence="9">
    <location>
        <begin position="124"/>
        <end position="142"/>
    </location>
</feature>
<feature type="transmembrane region" description="Helical" evidence="9">
    <location>
        <begin position="311"/>
        <end position="336"/>
    </location>
</feature>
<keyword evidence="6 9" id="KW-1133">Transmembrane helix</keyword>
<evidence type="ECO:0000256" key="8">
    <source>
        <dbReference type="ARBA" id="ARBA00023136"/>
    </source>
</evidence>
<keyword evidence="8 9" id="KW-0472">Membrane</keyword>
<keyword evidence="3" id="KW-0050">Antiport</keyword>
<evidence type="ECO:0000256" key="1">
    <source>
        <dbReference type="ARBA" id="ARBA00004651"/>
    </source>
</evidence>
<reference evidence="11" key="2">
    <citation type="journal article" date="2021" name="Microbiol. Resour. Announc.">
        <title>Complete Genome Sequence of Polycladomyces abyssicola JIR-001T, Isolated from Hemipelagic Sediment in Deep Seawater.</title>
        <authorList>
            <person name="Tsubouchi T."/>
            <person name="Kaneko Y."/>
        </authorList>
    </citation>
    <scope>NUCLEOTIDE SEQUENCE</scope>
    <source>
        <strain evidence="11">JIR-001</strain>
    </source>
</reference>
<evidence type="ECO:0000256" key="4">
    <source>
        <dbReference type="ARBA" id="ARBA00022475"/>
    </source>
</evidence>
<keyword evidence="5 9" id="KW-0812">Transmembrane</keyword>
<dbReference type="AlphaFoldDB" id="A0A8D5ZPF7"/>
<keyword evidence="2" id="KW-0813">Transport</keyword>
<feature type="transmembrane region" description="Helical" evidence="9">
    <location>
        <begin position="348"/>
        <end position="373"/>
    </location>
</feature>
<reference evidence="11" key="1">
    <citation type="journal article" date="2013" name="Int. J. Syst. Evol. Microbiol.">
        <title>Polycladomyces abyssicola gen. nov., sp. nov., a thermophilic filamentous bacterium isolated from hemipelagic sediment.</title>
        <authorList>
            <person name="Tsubouchi T."/>
            <person name="Shimane Y."/>
            <person name="Mori K."/>
            <person name="Usui K."/>
            <person name="Hiraki T."/>
            <person name="Tame A."/>
            <person name="Uematsu K."/>
            <person name="Maruyama T."/>
            <person name="Hatada Y."/>
        </authorList>
    </citation>
    <scope>NUCLEOTIDE SEQUENCE</scope>
    <source>
        <strain evidence="11">JIR-001</strain>
    </source>
</reference>
<keyword evidence="4" id="KW-1003">Cell membrane</keyword>
<dbReference type="GO" id="GO:1902600">
    <property type="term" value="P:proton transmembrane transport"/>
    <property type="evidence" value="ECO:0007669"/>
    <property type="project" value="InterPro"/>
</dbReference>
<dbReference type="KEGG" id="pabs:JIR001_27800"/>
<feature type="transmembrane region" description="Helical" evidence="9">
    <location>
        <begin position="92"/>
        <end position="118"/>
    </location>
</feature>
<feature type="transmembrane region" description="Helical" evidence="9">
    <location>
        <begin position="63"/>
        <end position="80"/>
    </location>
</feature>
<feature type="domain" description="Cation/H+ exchanger transmembrane" evidence="10">
    <location>
        <begin position="22"/>
        <end position="404"/>
    </location>
</feature>
<evidence type="ECO:0000313" key="12">
    <source>
        <dbReference type="Proteomes" id="UP000677436"/>
    </source>
</evidence>
<feature type="transmembrane region" description="Helical" evidence="9">
    <location>
        <begin position="228"/>
        <end position="244"/>
    </location>
</feature>
<proteinExistence type="predicted"/>
<gene>
    <name evidence="11" type="ORF">JIR001_27800</name>
</gene>
<evidence type="ECO:0000256" key="7">
    <source>
        <dbReference type="ARBA" id="ARBA00023065"/>
    </source>
</evidence>
<dbReference type="PANTHER" id="PTHR32507">
    <property type="entry name" value="NA(+)/H(+) ANTIPORTER 1"/>
    <property type="match status" value="1"/>
</dbReference>
<dbReference type="InterPro" id="IPR038770">
    <property type="entry name" value="Na+/solute_symporter_sf"/>
</dbReference>
<evidence type="ECO:0000256" key="6">
    <source>
        <dbReference type="ARBA" id="ARBA00022989"/>
    </source>
</evidence>
<name>A0A8D5ZPF7_9BACL</name>
<organism evidence="11 12">
    <name type="scientific">Polycladomyces abyssicola</name>
    <dbReference type="NCBI Taxonomy" id="1125966"/>
    <lineage>
        <taxon>Bacteria</taxon>
        <taxon>Bacillati</taxon>
        <taxon>Bacillota</taxon>
        <taxon>Bacilli</taxon>
        <taxon>Bacillales</taxon>
        <taxon>Thermoactinomycetaceae</taxon>
        <taxon>Polycladomyces</taxon>
    </lineage>
</organism>
<evidence type="ECO:0000256" key="5">
    <source>
        <dbReference type="ARBA" id="ARBA00022692"/>
    </source>
</evidence>
<feature type="transmembrane region" description="Helical" evidence="9">
    <location>
        <begin position="13"/>
        <end position="31"/>
    </location>
</feature>